<dbReference type="InterPro" id="IPR036047">
    <property type="entry name" value="F-box-like_dom_sf"/>
</dbReference>
<dbReference type="InterPro" id="IPR056592">
    <property type="entry name" value="Beta-prop_At3g26010-like"/>
</dbReference>
<dbReference type="NCBIfam" id="TIGR01640">
    <property type="entry name" value="F_box_assoc_1"/>
    <property type="match status" value="1"/>
</dbReference>
<feature type="domain" description="F-box protein At3g26010-like beta-propeller" evidence="2">
    <location>
        <begin position="106"/>
        <end position="273"/>
    </location>
</feature>
<reference evidence="3" key="1">
    <citation type="submission" date="2023-03" db="EMBL/GenBank/DDBJ databases">
        <authorList>
            <person name="Julca I."/>
        </authorList>
    </citation>
    <scope>NUCLEOTIDE SEQUENCE</scope>
</reference>
<dbReference type="PANTHER" id="PTHR31672">
    <property type="entry name" value="BNACNNG10540D PROTEIN"/>
    <property type="match status" value="1"/>
</dbReference>
<dbReference type="InterPro" id="IPR050796">
    <property type="entry name" value="SCF_F-box_component"/>
</dbReference>
<sequence>MDRGKRKGNFLGITNNKIYMDLNGIIREHALAYLPAKSLMRFKSVCRDWKLQISSPFFVHNQSQCFRSVGGLFCQVSGKQPVLVPFDGKSCGVPDPVLSFMPEPVLIRSSSNGLLCCQSSSPDKAYYICNPVNKQWKKLPPTSADHGSNPSIALVFEPSLLNFVPEYKLVCAFRSNDFPDAIEFEVYNSRENAWKTSAAILFMNETPVPGSGVCVNNIIYWKLASGSVLAFDLVNDTSNRLGYYHTQAVGNVNGNVCLATVHGSSLSLNVLNNSQAISAMPMYPRTKMCTSAVYKGITGDANHRVVFVSSKLVVLEGYDKLCLFDLGEKNLKELINNLGSGGKRTYVPYVNSLVSI</sequence>
<evidence type="ECO:0000313" key="3">
    <source>
        <dbReference type="EMBL" id="CAI9117415.1"/>
    </source>
</evidence>
<dbReference type="SUPFAM" id="SSF81383">
    <property type="entry name" value="F-box domain"/>
    <property type="match status" value="1"/>
</dbReference>
<dbReference type="EMBL" id="OX459126">
    <property type="protein sequence ID" value="CAI9117415.1"/>
    <property type="molecule type" value="Genomic_DNA"/>
</dbReference>
<proteinExistence type="predicted"/>
<keyword evidence="4" id="KW-1185">Reference proteome</keyword>
<dbReference type="AlphaFoldDB" id="A0AAV1ECM7"/>
<dbReference type="Proteomes" id="UP001161247">
    <property type="component" value="Chromosome 9"/>
</dbReference>
<protein>
    <submittedName>
        <fullName evidence="3">OLC1v1018807C1</fullName>
    </submittedName>
</protein>
<evidence type="ECO:0000259" key="1">
    <source>
        <dbReference type="Pfam" id="PF00646"/>
    </source>
</evidence>
<evidence type="ECO:0000313" key="4">
    <source>
        <dbReference type="Proteomes" id="UP001161247"/>
    </source>
</evidence>
<feature type="domain" description="F-box" evidence="1">
    <location>
        <begin position="28"/>
        <end position="58"/>
    </location>
</feature>
<organism evidence="3 4">
    <name type="scientific">Oldenlandia corymbosa var. corymbosa</name>
    <dbReference type="NCBI Taxonomy" id="529605"/>
    <lineage>
        <taxon>Eukaryota</taxon>
        <taxon>Viridiplantae</taxon>
        <taxon>Streptophyta</taxon>
        <taxon>Embryophyta</taxon>
        <taxon>Tracheophyta</taxon>
        <taxon>Spermatophyta</taxon>
        <taxon>Magnoliopsida</taxon>
        <taxon>eudicotyledons</taxon>
        <taxon>Gunneridae</taxon>
        <taxon>Pentapetalae</taxon>
        <taxon>asterids</taxon>
        <taxon>lamiids</taxon>
        <taxon>Gentianales</taxon>
        <taxon>Rubiaceae</taxon>
        <taxon>Rubioideae</taxon>
        <taxon>Spermacoceae</taxon>
        <taxon>Hedyotis-Oldenlandia complex</taxon>
        <taxon>Oldenlandia</taxon>
    </lineage>
</organism>
<accession>A0AAV1ECM7</accession>
<name>A0AAV1ECM7_OLDCO</name>
<dbReference type="PANTHER" id="PTHR31672:SF13">
    <property type="entry name" value="F-BOX PROTEIN CPR30-LIKE"/>
    <property type="match status" value="1"/>
</dbReference>
<gene>
    <name evidence="3" type="ORF">OLC1_LOCUS23478</name>
</gene>
<dbReference type="SUPFAM" id="SSF50965">
    <property type="entry name" value="Galactose oxidase, central domain"/>
    <property type="match status" value="1"/>
</dbReference>
<dbReference type="Pfam" id="PF00646">
    <property type="entry name" value="F-box"/>
    <property type="match status" value="1"/>
</dbReference>
<dbReference type="InterPro" id="IPR011043">
    <property type="entry name" value="Gal_Oxase/kelch_b-propeller"/>
</dbReference>
<dbReference type="Pfam" id="PF24750">
    <property type="entry name" value="b-prop_At3g26010-like"/>
    <property type="match status" value="1"/>
</dbReference>
<evidence type="ECO:0000259" key="2">
    <source>
        <dbReference type="Pfam" id="PF24750"/>
    </source>
</evidence>
<dbReference type="InterPro" id="IPR001810">
    <property type="entry name" value="F-box_dom"/>
</dbReference>
<dbReference type="InterPro" id="IPR017451">
    <property type="entry name" value="F-box-assoc_interact_dom"/>
</dbReference>